<dbReference type="SUPFAM" id="SSF51735">
    <property type="entry name" value="NAD(P)-binding Rossmann-fold domains"/>
    <property type="match status" value="1"/>
</dbReference>
<dbReference type="InterPro" id="IPR016040">
    <property type="entry name" value="NAD(P)-bd_dom"/>
</dbReference>
<protein>
    <submittedName>
        <fullName evidence="2">NAD(P)H-binding protein</fullName>
    </submittedName>
</protein>
<dbReference type="Gene3D" id="3.90.25.10">
    <property type="entry name" value="UDP-galactose 4-epimerase, domain 1"/>
    <property type="match status" value="1"/>
</dbReference>
<dbReference type="RefSeq" id="WP_262843375.1">
    <property type="nucleotide sequence ID" value="NZ_JANZYP010000017.1"/>
</dbReference>
<evidence type="ECO:0000313" key="2">
    <source>
        <dbReference type="EMBL" id="MFC4588493.1"/>
    </source>
</evidence>
<sequence length="285" mass="29283">MIVVTAAGGPLGRLVVEGLLETTPADQIVAAVRDPAKVAGLAARGVTVREADYDRPETLKSAFGPGDRVLLISSPTVGARLTQHQAAVDAAAAAGVALIAYTGILHSDTTPIALASEHQGTEEHIRASGVPFTLLRNGWYSENYVPTIAQAAEQGTIFGSSGEGRVASATRADFAAAAVAVLTGEGHENAVYELAGDVAWSKAELAAEVASVAGRPVVYQDVPREEFERALTEAGLPEPVAAVYGAIELDIAAGALEDASGDLRRLIGRPTTPLRATVTEALATA</sequence>
<feature type="domain" description="NAD(P)-binding" evidence="1">
    <location>
        <begin position="7"/>
        <end position="183"/>
    </location>
</feature>
<reference evidence="3" key="1">
    <citation type="journal article" date="2019" name="Int. J. Syst. Evol. Microbiol.">
        <title>The Global Catalogue of Microorganisms (GCM) 10K type strain sequencing project: providing services to taxonomists for standard genome sequencing and annotation.</title>
        <authorList>
            <consortium name="The Broad Institute Genomics Platform"/>
            <consortium name="The Broad Institute Genome Sequencing Center for Infectious Disease"/>
            <person name="Wu L."/>
            <person name="Ma J."/>
        </authorList>
    </citation>
    <scope>NUCLEOTIDE SEQUENCE [LARGE SCALE GENOMIC DNA]</scope>
    <source>
        <strain evidence="3">CCUG 49560</strain>
    </source>
</reference>
<dbReference type="InterPro" id="IPR036291">
    <property type="entry name" value="NAD(P)-bd_dom_sf"/>
</dbReference>
<proteinExistence type="predicted"/>
<evidence type="ECO:0000313" key="3">
    <source>
        <dbReference type="Proteomes" id="UP001595891"/>
    </source>
</evidence>
<dbReference type="Proteomes" id="UP001595891">
    <property type="component" value="Unassembled WGS sequence"/>
</dbReference>
<evidence type="ECO:0000259" key="1">
    <source>
        <dbReference type="Pfam" id="PF13460"/>
    </source>
</evidence>
<dbReference type="EMBL" id="JBHSFN010000012">
    <property type="protein sequence ID" value="MFC4588493.1"/>
    <property type="molecule type" value="Genomic_DNA"/>
</dbReference>
<gene>
    <name evidence="2" type="ORF">ACFO8L_20560</name>
</gene>
<name>A0ABV9EIA4_9ACTN</name>
<dbReference type="Gene3D" id="3.40.50.720">
    <property type="entry name" value="NAD(P)-binding Rossmann-like Domain"/>
    <property type="match status" value="1"/>
</dbReference>
<comment type="caution">
    <text evidence="2">The sequence shown here is derived from an EMBL/GenBank/DDBJ whole genome shotgun (WGS) entry which is preliminary data.</text>
</comment>
<dbReference type="PANTHER" id="PTHR47129">
    <property type="entry name" value="QUINONE OXIDOREDUCTASE 2"/>
    <property type="match status" value="1"/>
</dbReference>
<accession>A0ABV9EIA4</accession>
<dbReference type="PANTHER" id="PTHR47129:SF1">
    <property type="entry name" value="NMRA-LIKE DOMAIN-CONTAINING PROTEIN"/>
    <property type="match status" value="1"/>
</dbReference>
<dbReference type="InterPro" id="IPR052718">
    <property type="entry name" value="NmrA-type_oxidoreductase"/>
</dbReference>
<organism evidence="2 3">
    <name type="scientific">Sphaerisporangium corydalis</name>
    <dbReference type="NCBI Taxonomy" id="1441875"/>
    <lineage>
        <taxon>Bacteria</taxon>
        <taxon>Bacillati</taxon>
        <taxon>Actinomycetota</taxon>
        <taxon>Actinomycetes</taxon>
        <taxon>Streptosporangiales</taxon>
        <taxon>Streptosporangiaceae</taxon>
        <taxon>Sphaerisporangium</taxon>
    </lineage>
</organism>
<dbReference type="Pfam" id="PF13460">
    <property type="entry name" value="NAD_binding_10"/>
    <property type="match status" value="1"/>
</dbReference>
<keyword evidence="3" id="KW-1185">Reference proteome</keyword>